<feature type="compositionally biased region" description="Low complexity" evidence="5">
    <location>
        <begin position="129"/>
        <end position="138"/>
    </location>
</feature>
<keyword evidence="2 4" id="KW-0863">Zinc-finger</keyword>
<gene>
    <name evidence="7" type="ORF">DUI87_09055</name>
</gene>
<dbReference type="SMART" id="SM00184">
    <property type="entry name" value="RING"/>
    <property type="match status" value="1"/>
</dbReference>
<feature type="domain" description="RING-type" evidence="6">
    <location>
        <begin position="323"/>
        <end position="365"/>
    </location>
</feature>
<evidence type="ECO:0000313" key="7">
    <source>
        <dbReference type="EMBL" id="RMC13971.1"/>
    </source>
</evidence>
<dbReference type="PROSITE" id="PS00518">
    <property type="entry name" value="ZF_RING_1"/>
    <property type="match status" value="1"/>
</dbReference>
<comment type="caution">
    <text evidence="7">The sequence shown here is derived from an EMBL/GenBank/DDBJ whole genome shotgun (WGS) entry which is preliminary data.</text>
</comment>
<dbReference type="Proteomes" id="UP000269221">
    <property type="component" value="Unassembled WGS sequence"/>
</dbReference>
<dbReference type="OrthoDB" id="6105938at2759"/>
<accession>A0A3M0KMX7</accession>
<evidence type="ECO:0000256" key="1">
    <source>
        <dbReference type="ARBA" id="ARBA00022723"/>
    </source>
</evidence>
<feature type="region of interest" description="Disordered" evidence="5">
    <location>
        <begin position="53"/>
        <end position="240"/>
    </location>
</feature>
<dbReference type="Gene3D" id="3.30.40.10">
    <property type="entry name" value="Zinc/RING finger domain, C3HC4 (zinc finger)"/>
    <property type="match status" value="1"/>
</dbReference>
<feature type="compositionally biased region" description="Acidic residues" evidence="5">
    <location>
        <begin position="171"/>
        <end position="181"/>
    </location>
</feature>
<protein>
    <recommendedName>
        <fullName evidence="6">RING-type domain-containing protein</fullName>
    </recommendedName>
</protein>
<dbReference type="PROSITE" id="PS50089">
    <property type="entry name" value="ZF_RING_2"/>
    <property type="match status" value="1"/>
</dbReference>
<dbReference type="InterPro" id="IPR017907">
    <property type="entry name" value="Znf_RING_CS"/>
</dbReference>
<proteinExistence type="predicted"/>
<reference evidence="7 8" key="1">
    <citation type="submission" date="2018-07" db="EMBL/GenBank/DDBJ databases">
        <title>A high quality draft genome assembly of the barn swallow (H. rustica rustica).</title>
        <authorList>
            <person name="Formenti G."/>
            <person name="Chiara M."/>
            <person name="Poveda L."/>
            <person name="Francoijs K.-J."/>
            <person name="Bonisoli-Alquati A."/>
            <person name="Canova L."/>
            <person name="Gianfranceschi L."/>
            <person name="Horner D.S."/>
            <person name="Saino N."/>
        </authorList>
    </citation>
    <scope>NUCLEOTIDE SEQUENCE [LARGE SCALE GENOMIC DNA]</scope>
    <source>
        <strain evidence="7">Chelidonia</strain>
        <tissue evidence="7">Blood</tissue>
    </source>
</reference>
<keyword evidence="1" id="KW-0479">Metal-binding</keyword>
<evidence type="ECO:0000256" key="4">
    <source>
        <dbReference type="PROSITE-ProRule" id="PRU00175"/>
    </source>
</evidence>
<dbReference type="Pfam" id="PF13923">
    <property type="entry name" value="zf-C3HC4_2"/>
    <property type="match status" value="1"/>
</dbReference>
<feature type="region of interest" description="Disordered" evidence="5">
    <location>
        <begin position="275"/>
        <end position="315"/>
    </location>
</feature>
<organism evidence="7 8">
    <name type="scientific">Hirundo rustica rustica</name>
    <dbReference type="NCBI Taxonomy" id="333673"/>
    <lineage>
        <taxon>Eukaryota</taxon>
        <taxon>Metazoa</taxon>
        <taxon>Chordata</taxon>
        <taxon>Craniata</taxon>
        <taxon>Vertebrata</taxon>
        <taxon>Euteleostomi</taxon>
        <taxon>Archelosauria</taxon>
        <taxon>Archosauria</taxon>
        <taxon>Dinosauria</taxon>
        <taxon>Saurischia</taxon>
        <taxon>Theropoda</taxon>
        <taxon>Coelurosauria</taxon>
        <taxon>Aves</taxon>
        <taxon>Neognathae</taxon>
        <taxon>Neoaves</taxon>
        <taxon>Telluraves</taxon>
        <taxon>Australaves</taxon>
        <taxon>Passeriformes</taxon>
        <taxon>Sylvioidea</taxon>
        <taxon>Hirundinidae</taxon>
        <taxon>Hirundo</taxon>
    </lineage>
</organism>
<feature type="compositionally biased region" description="Polar residues" evidence="5">
    <location>
        <begin position="202"/>
        <end position="218"/>
    </location>
</feature>
<dbReference type="PANTHER" id="PTHR23041:SF78">
    <property type="entry name" value="E3 UBIQUITIN-PROTEIN LIGASE RNF4"/>
    <property type="match status" value="1"/>
</dbReference>
<evidence type="ECO:0000259" key="6">
    <source>
        <dbReference type="PROSITE" id="PS50089"/>
    </source>
</evidence>
<keyword evidence="3" id="KW-0862">Zinc</keyword>
<dbReference type="SUPFAM" id="SSF57850">
    <property type="entry name" value="RING/U-box"/>
    <property type="match status" value="1"/>
</dbReference>
<dbReference type="InterPro" id="IPR001841">
    <property type="entry name" value="Znf_RING"/>
</dbReference>
<dbReference type="InterPro" id="IPR013083">
    <property type="entry name" value="Znf_RING/FYVE/PHD"/>
</dbReference>
<dbReference type="EMBL" id="QRBI01000105">
    <property type="protein sequence ID" value="RMC13971.1"/>
    <property type="molecule type" value="Genomic_DNA"/>
</dbReference>
<dbReference type="GO" id="GO:0008270">
    <property type="term" value="F:zinc ion binding"/>
    <property type="evidence" value="ECO:0007669"/>
    <property type="project" value="UniProtKB-KW"/>
</dbReference>
<dbReference type="AlphaFoldDB" id="A0A3M0KMX7"/>
<dbReference type="STRING" id="333673.A0A3M0KMX7"/>
<evidence type="ECO:0000256" key="5">
    <source>
        <dbReference type="SAM" id="MobiDB-lite"/>
    </source>
</evidence>
<dbReference type="InterPro" id="IPR047134">
    <property type="entry name" value="RNF4"/>
</dbReference>
<sequence>MGEQTGHPLPGHGMLAPVARGTAAPQVLLARTLLSQLTDSLLRSRRGASVFSIPGGNRERFADTCEPNSELTVQRKRKRPGGAVESKPARKRSRLLPSSAGEISQTEPRDLEQSGPPASEPEIIDLTGESSESEVIVVSDDESAVDREQSQQQPHLFRASENSAEPVARNDEEEPREDDGDWLLLDFDPPYWSDEDSEDRAQNQPQSHLSRSADNSLTPRDEEEPRDNDGTGKRASSIHFVPDQQRIHLNCWRATFNRNPETLNLSGQERRNVTLNNQEQVDVPDNGTGANDAAVADSAPSEPGSEGEDTQSSDAEPGVIIRCPVCMDFYSQIVQSGRQLVTTMCGHVFCSECLPVALETSPMCPNLQDGT</sequence>
<dbReference type="PANTHER" id="PTHR23041">
    <property type="entry name" value="RING FINGER DOMAIN-CONTAINING"/>
    <property type="match status" value="1"/>
</dbReference>
<keyword evidence="8" id="KW-1185">Reference proteome</keyword>
<evidence type="ECO:0000256" key="2">
    <source>
        <dbReference type="ARBA" id="ARBA00022771"/>
    </source>
</evidence>
<name>A0A3M0KMX7_HIRRU</name>
<evidence type="ECO:0000313" key="8">
    <source>
        <dbReference type="Proteomes" id="UP000269221"/>
    </source>
</evidence>
<evidence type="ECO:0000256" key="3">
    <source>
        <dbReference type="ARBA" id="ARBA00022833"/>
    </source>
</evidence>